<dbReference type="SUPFAM" id="SSF56935">
    <property type="entry name" value="Porins"/>
    <property type="match status" value="1"/>
</dbReference>
<dbReference type="Gene3D" id="2.170.130.10">
    <property type="entry name" value="TonB-dependent receptor, plug domain"/>
    <property type="match status" value="1"/>
</dbReference>
<keyword evidence="3" id="KW-0998">Cell outer membrane</keyword>
<evidence type="ECO:0000256" key="3">
    <source>
        <dbReference type="ARBA" id="ARBA00023237"/>
    </source>
</evidence>
<name>A0ABU9XRA9_9SPHN</name>
<dbReference type="InterPro" id="IPR037066">
    <property type="entry name" value="Plug_dom_sf"/>
</dbReference>
<keyword evidence="2" id="KW-0472">Membrane</keyword>
<evidence type="ECO:0000313" key="5">
    <source>
        <dbReference type="Proteomes" id="UP001404104"/>
    </source>
</evidence>
<evidence type="ECO:0000313" key="4">
    <source>
        <dbReference type="EMBL" id="MEN2785605.1"/>
    </source>
</evidence>
<dbReference type="PANTHER" id="PTHR47234">
    <property type="match status" value="1"/>
</dbReference>
<protein>
    <recommendedName>
        <fullName evidence="6">TonB-dependent receptor</fullName>
    </recommendedName>
</protein>
<dbReference type="Proteomes" id="UP001404104">
    <property type="component" value="Unassembled WGS sequence"/>
</dbReference>
<dbReference type="RefSeq" id="WP_345863146.1">
    <property type="nucleotide sequence ID" value="NZ_JBDIMF010000001.1"/>
</dbReference>
<organism evidence="4 5">
    <name type="scientific">Sphingomonas qilianensis</name>
    <dbReference type="NCBI Taxonomy" id="1736690"/>
    <lineage>
        <taxon>Bacteria</taxon>
        <taxon>Pseudomonadati</taxon>
        <taxon>Pseudomonadota</taxon>
        <taxon>Alphaproteobacteria</taxon>
        <taxon>Sphingomonadales</taxon>
        <taxon>Sphingomonadaceae</taxon>
        <taxon>Sphingomonas</taxon>
    </lineage>
</organism>
<dbReference type="PANTHER" id="PTHR47234:SF1">
    <property type="entry name" value="TONB-DEPENDENT RECEPTOR"/>
    <property type="match status" value="1"/>
</dbReference>
<evidence type="ECO:0000256" key="2">
    <source>
        <dbReference type="ARBA" id="ARBA00023136"/>
    </source>
</evidence>
<comment type="caution">
    <text evidence="4">The sequence shown here is derived from an EMBL/GenBank/DDBJ whole genome shotgun (WGS) entry which is preliminary data.</text>
</comment>
<evidence type="ECO:0000256" key="1">
    <source>
        <dbReference type="ARBA" id="ARBA00004442"/>
    </source>
</evidence>
<keyword evidence="5" id="KW-1185">Reference proteome</keyword>
<evidence type="ECO:0008006" key="6">
    <source>
        <dbReference type="Google" id="ProtNLM"/>
    </source>
</evidence>
<comment type="subcellular location">
    <subcellularLocation>
        <location evidence="1">Cell outer membrane</location>
    </subcellularLocation>
</comment>
<accession>A0ABU9XRA9</accession>
<sequence>MAQDTGEAPSQSAPAEQAVATDVVVTGRRGTAVSNVDPLAEIDAQAIAATGASTVAELMRTIRGVTQSASGGEPIFLFNGQRVSSGQEIFSLPPEAIDKIEVLSEPAALKYGYPPTRRLVNVISKRRFEQTEVRGMIGGTTRGNSARGTGNVGLTRLRDNARLTLGVELRHTDPVRQSQRDIVPNPDIVFDAIGNITGRDGAEIDPALSAAAGGMVTVAPVPEAVGARTLAGFAADANRPRPFDLGPYRWLAPRNDAVKGELVLADRIGDLSGSLNLSAEQSRDRNVSGPATAILVVPGSNPASPFAGPVLLNRYLTEVDPLRLHQTTTTLHAGVAVRGALAAWRWDATIALDQKRVSGATQLGVDLAPAAAAIAGGVDPFAPLDPALLSERQTDRARLRTRNGGIKTVASSMPFDVPAGGVNMTLTAEAERSSAISATRGANPSALSLGRTRIEGGFAIDLPIASKREDVLPALGELSVNGAATVRTVGGFGGLNDRSYGMSWAPFPGLQMLAQIKHSEAAPNFEMLSSPIVRITNVPAFDYRNGRTELITVIQGGNPDLLAERRQVRSLTMTLKPFAKRELRLSATYDATAIRNQTGTVYAFTPQIEPILPDLFVRDGAGRLVSQTFQPINFYREDQRALNLTISANGPLGRPPPPPATGAPPAAERVFFYVGAGPSIKFSDRLQLMPGAPTLDLLRGDTVTGGGSPRLSSYAYGGISHRGTGGTFDFWYGGANRVRNADRAANLRFAAIFKLNMGVFVGLDRLLPKQDWARKLQLKIDISNVTDARQSVRDGNGRVPNRFQRDYLDPVGRTISLTLRKLF</sequence>
<proteinExistence type="predicted"/>
<dbReference type="Gene3D" id="2.40.170.20">
    <property type="entry name" value="TonB-dependent receptor, beta-barrel domain"/>
    <property type="match status" value="1"/>
</dbReference>
<gene>
    <name evidence="4" type="ORF">ABC969_04125</name>
</gene>
<dbReference type="EMBL" id="JBDIMF010000001">
    <property type="protein sequence ID" value="MEN2785605.1"/>
    <property type="molecule type" value="Genomic_DNA"/>
</dbReference>
<dbReference type="InterPro" id="IPR036942">
    <property type="entry name" value="Beta-barrel_TonB_sf"/>
</dbReference>
<reference evidence="4 5" key="1">
    <citation type="submission" date="2024-05" db="EMBL/GenBank/DDBJ databases">
        <authorList>
            <person name="Liu Q."/>
            <person name="Xin Y.-H."/>
        </authorList>
    </citation>
    <scope>NUCLEOTIDE SEQUENCE [LARGE SCALE GENOMIC DNA]</scope>
    <source>
        <strain evidence="4 5">CGMCC 1.15349</strain>
    </source>
</reference>